<organism evidence="1">
    <name type="scientific">marine sediment metagenome</name>
    <dbReference type="NCBI Taxonomy" id="412755"/>
    <lineage>
        <taxon>unclassified sequences</taxon>
        <taxon>metagenomes</taxon>
        <taxon>ecological metagenomes</taxon>
    </lineage>
</organism>
<feature type="non-terminal residue" evidence="1">
    <location>
        <position position="68"/>
    </location>
</feature>
<proteinExistence type="predicted"/>
<name>X0TT57_9ZZZZ</name>
<protein>
    <submittedName>
        <fullName evidence="1">Uncharacterized protein</fullName>
    </submittedName>
</protein>
<dbReference type="AlphaFoldDB" id="X0TT57"/>
<gene>
    <name evidence="1" type="ORF">S01H1_32221</name>
</gene>
<comment type="caution">
    <text evidence="1">The sequence shown here is derived from an EMBL/GenBank/DDBJ whole genome shotgun (WGS) entry which is preliminary data.</text>
</comment>
<evidence type="ECO:0000313" key="1">
    <source>
        <dbReference type="EMBL" id="GAF96379.1"/>
    </source>
</evidence>
<accession>X0TT57</accession>
<reference evidence="1" key="1">
    <citation type="journal article" date="2014" name="Front. Microbiol.">
        <title>High frequency of phylogenetically diverse reductive dehalogenase-homologous genes in deep subseafloor sedimentary metagenomes.</title>
        <authorList>
            <person name="Kawai M."/>
            <person name="Futagami T."/>
            <person name="Toyoda A."/>
            <person name="Takaki Y."/>
            <person name="Nishi S."/>
            <person name="Hori S."/>
            <person name="Arai W."/>
            <person name="Tsubouchi T."/>
            <person name="Morono Y."/>
            <person name="Uchiyama I."/>
            <person name="Ito T."/>
            <person name="Fujiyama A."/>
            <person name="Inagaki F."/>
            <person name="Takami H."/>
        </authorList>
    </citation>
    <scope>NUCLEOTIDE SEQUENCE</scope>
    <source>
        <strain evidence="1">Expedition CK06-06</strain>
    </source>
</reference>
<dbReference type="EMBL" id="BARS01019938">
    <property type="protein sequence ID" value="GAF96379.1"/>
    <property type="molecule type" value="Genomic_DNA"/>
</dbReference>
<sequence length="68" mass="7675">MSKCKHTYTDRLKAISLEELCPLCQTERIAKLEAAIEAIEAIWPFLEDDFPKGTGDDHGTCATKEYLD</sequence>